<proteinExistence type="predicted"/>
<dbReference type="PANTHER" id="PTHR11934">
    <property type="entry name" value="RIBOSE-5-PHOSPHATE ISOMERASE"/>
    <property type="match status" value="1"/>
</dbReference>
<gene>
    <name evidence="1" type="ORF">HX865_04820</name>
</gene>
<dbReference type="GO" id="GO:0004751">
    <property type="term" value="F:ribose-5-phosphate isomerase activity"/>
    <property type="evidence" value="ECO:0007669"/>
    <property type="project" value="InterPro"/>
</dbReference>
<protein>
    <submittedName>
        <fullName evidence="1">Ribose-5-phosphate isomerase A</fullName>
    </submittedName>
</protein>
<dbReference type="InterPro" id="IPR004788">
    <property type="entry name" value="Ribose5P_isomerase_type_A"/>
</dbReference>
<name>A0A7K4N3T8_9ARCH</name>
<keyword evidence="1" id="KW-0413">Isomerase</keyword>
<dbReference type="GO" id="GO:0005829">
    <property type="term" value="C:cytosol"/>
    <property type="evidence" value="ECO:0007669"/>
    <property type="project" value="TreeGrafter"/>
</dbReference>
<dbReference type="GO" id="GO:0006014">
    <property type="term" value="P:D-ribose metabolic process"/>
    <property type="evidence" value="ECO:0007669"/>
    <property type="project" value="TreeGrafter"/>
</dbReference>
<dbReference type="Pfam" id="PF06026">
    <property type="entry name" value="Rib_5-P_isom_A"/>
    <property type="match status" value="1"/>
</dbReference>
<dbReference type="AlphaFoldDB" id="A0A7K4N3T8"/>
<evidence type="ECO:0000313" key="1">
    <source>
        <dbReference type="EMBL" id="NWJ77804.1"/>
    </source>
</evidence>
<dbReference type="Proteomes" id="UP000527815">
    <property type="component" value="Unassembled WGS sequence"/>
</dbReference>
<dbReference type="Gene3D" id="3.40.50.1360">
    <property type="match status" value="1"/>
</dbReference>
<dbReference type="GO" id="GO:0009052">
    <property type="term" value="P:pentose-phosphate shunt, non-oxidative branch"/>
    <property type="evidence" value="ECO:0007669"/>
    <property type="project" value="InterPro"/>
</dbReference>
<dbReference type="EMBL" id="JACASZ010000093">
    <property type="protein sequence ID" value="NWJ77804.1"/>
    <property type="molecule type" value="Genomic_DNA"/>
</dbReference>
<dbReference type="SUPFAM" id="SSF75445">
    <property type="entry name" value="D-ribose-5-phosphate isomerase (RpiA), lid domain"/>
    <property type="match status" value="1"/>
</dbReference>
<reference evidence="1 2" key="1">
    <citation type="journal article" date="2019" name="Environ. Microbiol.">
        <title>Genomics insights into ecotype formation of ammonia-oxidizing archaea in the deep ocean.</title>
        <authorList>
            <person name="Wang Y."/>
            <person name="Huang J.M."/>
            <person name="Cui G.J."/>
            <person name="Nunoura T."/>
            <person name="Takaki Y."/>
            <person name="Li W.L."/>
            <person name="Li J."/>
            <person name="Gao Z.M."/>
            <person name="Takai K."/>
            <person name="Zhang A.Q."/>
            <person name="Stepanauskas R."/>
        </authorList>
    </citation>
    <scope>NUCLEOTIDE SEQUENCE [LARGE SCALE GENOMIC DNA]</scope>
    <source>
        <strain evidence="1 2">D1b</strain>
    </source>
</reference>
<dbReference type="PANTHER" id="PTHR11934:SF0">
    <property type="entry name" value="RIBOSE-5-PHOSPHATE ISOMERASE"/>
    <property type="match status" value="1"/>
</dbReference>
<comment type="caution">
    <text evidence="1">The sequence shown here is derived from an EMBL/GenBank/DDBJ whole genome shotgun (WGS) entry which is preliminary data.</text>
</comment>
<feature type="non-terminal residue" evidence="1">
    <location>
        <position position="1"/>
    </location>
</feature>
<evidence type="ECO:0000313" key="2">
    <source>
        <dbReference type="Proteomes" id="UP000527815"/>
    </source>
</evidence>
<accession>A0A7K4N3T8</accession>
<dbReference type="Gene3D" id="3.30.70.260">
    <property type="match status" value="1"/>
</dbReference>
<organism evidence="1 2">
    <name type="scientific">Marine Group I thaumarchaeote</name>
    <dbReference type="NCBI Taxonomy" id="2511932"/>
    <lineage>
        <taxon>Archaea</taxon>
        <taxon>Nitrososphaerota</taxon>
        <taxon>Marine Group I</taxon>
    </lineage>
</organism>
<sequence length="112" mass="12705">KKVVIMADDSKFVTNFNRDVPVEVHHLARNTVAKHISKIGGRSRIRTLDRGYPFITENGNIILDCNFGVIKKPKLLQEKIKKISGVLEVGIFTRKPDIIYKARSTGKFDVIK</sequence>